<protein>
    <submittedName>
        <fullName evidence="4">Uncharacterized protein</fullName>
    </submittedName>
</protein>
<feature type="domain" description="Transposable element P transposase-like RNase H" evidence="3">
    <location>
        <begin position="185"/>
        <end position="311"/>
    </location>
</feature>
<organism evidence="4 5">
    <name type="scientific">Tribolium castaneum</name>
    <name type="common">Red flour beetle</name>
    <dbReference type="NCBI Taxonomy" id="7070"/>
    <lineage>
        <taxon>Eukaryota</taxon>
        <taxon>Metazoa</taxon>
        <taxon>Ecdysozoa</taxon>
        <taxon>Arthropoda</taxon>
        <taxon>Hexapoda</taxon>
        <taxon>Insecta</taxon>
        <taxon>Pterygota</taxon>
        <taxon>Neoptera</taxon>
        <taxon>Endopterygota</taxon>
        <taxon>Coleoptera</taxon>
        <taxon>Polyphaga</taxon>
        <taxon>Cucujiformia</taxon>
        <taxon>Tenebrionidae</taxon>
        <taxon>Tenebrionidae incertae sedis</taxon>
        <taxon>Tribolium</taxon>
    </lineage>
</organism>
<feature type="region of interest" description="Disordered" evidence="1">
    <location>
        <begin position="1"/>
        <end position="26"/>
    </location>
</feature>
<reference evidence="4 5" key="2">
    <citation type="journal article" date="2010" name="Nucleic Acids Res.">
        <title>BeetleBase in 2010: revisions to provide comprehensive genomic information for Tribolium castaneum.</title>
        <authorList>
            <person name="Kim H.S."/>
            <person name="Murphy T."/>
            <person name="Xia J."/>
            <person name="Caragea D."/>
            <person name="Park Y."/>
            <person name="Beeman R.W."/>
            <person name="Lorenzen M.D."/>
            <person name="Butcher S."/>
            <person name="Manak J.R."/>
            <person name="Brown S.J."/>
        </authorList>
    </citation>
    <scope>GENOME REANNOTATION</scope>
    <source>
        <strain evidence="4 5">Georgia GA2</strain>
    </source>
</reference>
<dbReference type="STRING" id="7070.A0A139WH63"/>
<name>A0A139WH63_TRICA</name>
<evidence type="ECO:0000259" key="2">
    <source>
        <dbReference type="Pfam" id="PF12017"/>
    </source>
</evidence>
<dbReference type="Pfam" id="PF12017">
    <property type="entry name" value="Tnp_P_element"/>
    <property type="match status" value="1"/>
</dbReference>
<dbReference type="OMA" id="RRTIMIE"/>
<evidence type="ECO:0000313" key="4">
    <source>
        <dbReference type="EMBL" id="KYB27127.1"/>
    </source>
</evidence>
<accession>A0A139WH63</accession>
<evidence type="ECO:0000313" key="5">
    <source>
        <dbReference type="Proteomes" id="UP000007266"/>
    </source>
</evidence>
<dbReference type="Pfam" id="PF21787">
    <property type="entry name" value="TNP-like_RNaseH_N"/>
    <property type="match status" value="1"/>
</dbReference>
<dbReference type="InParanoid" id="A0A139WH63"/>
<feature type="compositionally biased region" description="Polar residues" evidence="1">
    <location>
        <begin position="7"/>
        <end position="17"/>
    </location>
</feature>
<dbReference type="AlphaFoldDB" id="A0A139WH63"/>
<reference evidence="4 5" key="1">
    <citation type="journal article" date="2008" name="Nature">
        <title>The genome of the model beetle and pest Tribolium castaneum.</title>
        <authorList>
            <consortium name="Tribolium Genome Sequencing Consortium"/>
            <person name="Richards S."/>
            <person name="Gibbs R.A."/>
            <person name="Weinstock G.M."/>
            <person name="Brown S.J."/>
            <person name="Denell R."/>
            <person name="Beeman R.W."/>
            <person name="Gibbs R."/>
            <person name="Beeman R.W."/>
            <person name="Brown S.J."/>
            <person name="Bucher G."/>
            <person name="Friedrich M."/>
            <person name="Grimmelikhuijzen C.J."/>
            <person name="Klingler M."/>
            <person name="Lorenzen M."/>
            <person name="Richards S."/>
            <person name="Roth S."/>
            <person name="Schroder R."/>
            <person name="Tautz D."/>
            <person name="Zdobnov E.M."/>
            <person name="Muzny D."/>
            <person name="Gibbs R.A."/>
            <person name="Weinstock G.M."/>
            <person name="Attaway T."/>
            <person name="Bell S."/>
            <person name="Buhay C.J."/>
            <person name="Chandrabose M.N."/>
            <person name="Chavez D."/>
            <person name="Clerk-Blankenburg K.P."/>
            <person name="Cree A."/>
            <person name="Dao M."/>
            <person name="Davis C."/>
            <person name="Chacko J."/>
            <person name="Dinh H."/>
            <person name="Dugan-Rocha S."/>
            <person name="Fowler G."/>
            <person name="Garner T.T."/>
            <person name="Garnes J."/>
            <person name="Gnirke A."/>
            <person name="Hawes A."/>
            <person name="Hernandez J."/>
            <person name="Hines S."/>
            <person name="Holder M."/>
            <person name="Hume J."/>
            <person name="Jhangiani S.N."/>
            <person name="Joshi V."/>
            <person name="Khan Z.M."/>
            <person name="Jackson L."/>
            <person name="Kovar C."/>
            <person name="Kowis A."/>
            <person name="Lee S."/>
            <person name="Lewis L.R."/>
            <person name="Margolis J."/>
            <person name="Morgan M."/>
            <person name="Nazareth L.V."/>
            <person name="Nguyen N."/>
            <person name="Okwuonu G."/>
            <person name="Parker D."/>
            <person name="Richards S."/>
            <person name="Ruiz S.J."/>
            <person name="Santibanez J."/>
            <person name="Savard J."/>
            <person name="Scherer S.E."/>
            <person name="Schneider B."/>
            <person name="Sodergren E."/>
            <person name="Tautz D."/>
            <person name="Vattahil S."/>
            <person name="Villasana D."/>
            <person name="White C.S."/>
            <person name="Wright R."/>
            <person name="Park Y."/>
            <person name="Beeman R.W."/>
            <person name="Lord J."/>
            <person name="Oppert B."/>
            <person name="Lorenzen M."/>
            <person name="Brown S."/>
            <person name="Wang L."/>
            <person name="Savard J."/>
            <person name="Tautz D."/>
            <person name="Richards S."/>
            <person name="Weinstock G."/>
            <person name="Gibbs R.A."/>
            <person name="Liu Y."/>
            <person name="Worley K."/>
            <person name="Weinstock G."/>
            <person name="Elsik C.G."/>
            <person name="Reese J.T."/>
            <person name="Elhaik E."/>
            <person name="Landan G."/>
            <person name="Graur D."/>
            <person name="Arensburger P."/>
            <person name="Atkinson P."/>
            <person name="Beeman R.W."/>
            <person name="Beidler J."/>
            <person name="Brown S.J."/>
            <person name="Demuth J.P."/>
            <person name="Drury D.W."/>
            <person name="Du Y.Z."/>
            <person name="Fujiwara H."/>
            <person name="Lorenzen M."/>
            <person name="Maselli V."/>
            <person name="Osanai M."/>
            <person name="Park Y."/>
            <person name="Robertson H.M."/>
            <person name="Tu Z."/>
            <person name="Wang J.J."/>
            <person name="Wang S."/>
            <person name="Richards S."/>
            <person name="Song H."/>
            <person name="Zhang L."/>
            <person name="Sodergren E."/>
            <person name="Werner D."/>
            <person name="Stanke M."/>
            <person name="Morgenstern B."/>
            <person name="Solovyev V."/>
            <person name="Kosarev P."/>
            <person name="Brown G."/>
            <person name="Chen H.C."/>
            <person name="Ermolaeva O."/>
            <person name="Hlavina W."/>
            <person name="Kapustin Y."/>
            <person name="Kiryutin B."/>
            <person name="Kitts P."/>
            <person name="Maglott D."/>
            <person name="Pruitt K."/>
            <person name="Sapojnikov V."/>
            <person name="Souvorov A."/>
            <person name="Mackey A.J."/>
            <person name="Waterhouse R.M."/>
            <person name="Wyder S."/>
            <person name="Zdobnov E.M."/>
            <person name="Zdobnov E.M."/>
            <person name="Wyder S."/>
            <person name="Kriventseva E.V."/>
            <person name="Kadowaki T."/>
            <person name="Bork P."/>
            <person name="Aranda M."/>
            <person name="Bao R."/>
            <person name="Beermann A."/>
            <person name="Berns N."/>
            <person name="Bolognesi R."/>
            <person name="Bonneton F."/>
            <person name="Bopp D."/>
            <person name="Brown S.J."/>
            <person name="Bucher G."/>
            <person name="Butts T."/>
            <person name="Chaumot A."/>
            <person name="Denell R.E."/>
            <person name="Ferrier D.E."/>
            <person name="Friedrich M."/>
            <person name="Gordon C.M."/>
            <person name="Jindra M."/>
            <person name="Klingler M."/>
            <person name="Lan Q."/>
            <person name="Lattorff H.M."/>
            <person name="Laudet V."/>
            <person name="von Levetsow C."/>
            <person name="Liu Z."/>
            <person name="Lutz R."/>
            <person name="Lynch J.A."/>
            <person name="da Fonseca R.N."/>
            <person name="Posnien N."/>
            <person name="Reuter R."/>
            <person name="Roth S."/>
            <person name="Savard J."/>
            <person name="Schinko J.B."/>
            <person name="Schmitt C."/>
            <person name="Schoppmeier M."/>
            <person name="Schroder R."/>
            <person name="Shippy T.D."/>
            <person name="Simonnet F."/>
            <person name="Marques-Souza H."/>
            <person name="Tautz D."/>
            <person name="Tomoyasu Y."/>
            <person name="Trauner J."/>
            <person name="Van der Zee M."/>
            <person name="Vervoort M."/>
            <person name="Wittkopp N."/>
            <person name="Wimmer E.A."/>
            <person name="Yang X."/>
            <person name="Jones A.K."/>
            <person name="Sattelle D.B."/>
            <person name="Ebert P.R."/>
            <person name="Nelson D."/>
            <person name="Scott J.G."/>
            <person name="Beeman R.W."/>
            <person name="Muthukrishnan S."/>
            <person name="Kramer K.J."/>
            <person name="Arakane Y."/>
            <person name="Beeman R.W."/>
            <person name="Zhu Q."/>
            <person name="Hogenkamp D."/>
            <person name="Dixit R."/>
            <person name="Oppert B."/>
            <person name="Jiang H."/>
            <person name="Zou Z."/>
            <person name="Marshall J."/>
            <person name="Elpidina E."/>
            <person name="Vinokurov K."/>
            <person name="Oppert C."/>
            <person name="Zou Z."/>
            <person name="Evans J."/>
            <person name="Lu Z."/>
            <person name="Zhao P."/>
            <person name="Sumathipala N."/>
            <person name="Altincicek B."/>
            <person name="Vilcinskas A."/>
            <person name="Williams M."/>
            <person name="Hultmark D."/>
            <person name="Hetru C."/>
            <person name="Jiang H."/>
            <person name="Grimmelikhuijzen C.J."/>
            <person name="Hauser F."/>
            <person name="Cazzamali G."/>
            <person name="Williamson M."/>
            <person name="Park Y."/>
            <person name="Li B."/>
            <person name="Tanaka Y."/>
            <person name="Predel R."/>
            <person name="Neupert S."/>
            <person name="Schachtner J."/>
            <person name="Verleyen P."/>
            <person name="Raible F."/>
            <person name="Bork P."/>
            <person name="Friedrich M."/>
            <person name="Walden K.K."/>
            <person name="Robertson H.M."/>
            <person name="Angeli S."/>
            <person name="Foret S."/>
            <person name="Bucher G."/>
            <person name="Schuetz S."/>
            <person name="Maleszka R."/>
            <person name="Wimmer E.A."/>
            <person name="Beeman R.W."/>
            <person name="Lorenzen M."/>
            <person name="Tomoyasu Y."/>
            <person name="Miller S.C."/>
            <person name="Grossmann D."/>
            <person name="Bucher G."/>
        </authorList>
    </citation>
    <scope>NUCLEOTIDE SEQUENCE [LARGE SCALE GENOMIC DNA]</scope>
    <source>
        <strain evidence="4 5">Georgia GA2</strain>
    </source>
</reference>
<feature type="domain" description="THAP9-like helix-turn-helix" evidence="2">
    <location>
        <begin position="113"/>
        <end position="176"/>
    </location>
</feature>
<proteinExistence type="predicted"/>
<dbReference type="InterPro" id="IPR021896">
    <property type="entry name" value="THAP9-like_HTH"/>
</dbReference>
<evidence type="ECO:0000259" key="3">
    <source>
        <dbReference type="Pfam" id="PF21787"/>
    </source>
</evidence>
<dbReference type="Proteomes" id="UP000007266">
    <property type="component" value="Linkage group 6"/>
</dbReference>
<dbReference type="EMBL" id="KQ971344">
    <property type="protein sequence ID" value="KYB27127.1"/>
    <property type="molecule type" value="Genomic_DNA"/>
</dbReference>
<sequence>MEEHLQDNSSHSQSSEVINNSDSTISNSSCLENHNETSFNVNKFAFLDNQGRDGILTKIGCSSKDLTPRKELMYKAHRNIQSRLCRLSKTLEKEKGKMKTLQKLYDAGKFEFITENLNEVTKAFINSQLRNVSCQPTARRWTDEDKAFALSLYKRSPRLYKYLQVHFQLPSSRTLKAILAKIQFDTGINPGILEHLKNHVSKMKHADRYCLMRCRFVKDFIMNELNSGYEDMGSLGRTNKAVNHALVFMIRRLRLQWKQVIAYYFTANTVSANNLKFLIEEIISQLQNIGLTVVATVCDQGTTNVSALNQLYAKQHPRQEGRQHVRRAQKNHQTHVRNGSEFWKIARNRQFDPKNRD</sequence>
<gene>
    <name evidence="4" type="primary">AUGUSTUS-3.0.2_30895</name>
    <name evidence="4" type="ORF">TcasGA2_TC030895</name>
</gene>
<keyword evidence="5" id="KW-1185">Reference proteome</keyword>
<evidence type="ECO:0000256" key="1">
    <source>
        <dbReference type="SAM" id="MobiDB-lite"/>
    </source>
</evidence>
<dbReference type="InterPro" id="IPR048365">
    <property type="entry name" value="TNP-like_RNaseH_N"/>
</dbReference>